<feature type="domain" description="Flagellar basal body rod protein N-terminal" evidence="5">
    <location>
        <begin position="6"/>
        <end position="35"/>
    </location>
</feature>
<evidence type="ECO:0000259" key="6">
    <source>
        <dbReference type="Pfam" id="PF06429"/>
    </source>
</evidence>
<keyword evidence="8" id="KW-0282">Flagellum</keyword>
<keyword evidence="8" id="KW-0966">Cell projection</keyword>
<evidence type="ECO:0000259" key="5">
    <source>
        <dbReference type="Pfam" id="PF00460"/>
    </source>
</evidence>
<keyword evidence="9" id="KW-1185">Reference proteome</keyword>
<sequence>MENAAYIGLSRQMTLRRELDIVANNVANANTTGFKVEQLMLGTEIGQRARNDSIRPSASFVLDNGVGRDFGQGSMQQTGRALDFAIAGEGAFFTVRDGANGEAYTRDGAFTMDPEGRLTTKQGQAVLGGGAEIVLDPNLGAPSVGADGTITQEGQVTGRLSVVRFEALGVLEKGGDSLYRNNSNTQPIEAADAQVHQGSLESSNVNSLIEITNLVEISRAYESISRMIENTNDLSRRAVERLGKAA</sequence>
<dbReference type="InterPro" id="IPR037925">
    <property type="entry name" value="FlgE/F/G-like"/>
</dbReference>
<dbReference type="PROSITE" id="PS00588">
    <property type="entry name" value="FLAGELLA_BB_ROD"/>
    <property type="match status" value="1"/>
</dbReference>
<reference evidence="8 9" key="1">
    <citation type="submission" date="2019-03" db="EMBL/GenBank/DDBJ databases">
        <title>Draft genome of Brevundimonas sp. a heavy metal resistant soil bacteria.</title>
        <authorList>
            <person name="Soto J."/>
        </authorList>
    </citation>
    <scope>NUCLEOTIDE SEQUENCE [LARGE SCALE GENOMIC DNA]</scope>
    <source>
        <strain evidence="8 9">B-10</strain>
    </source>
</reference>
<dbReference type="Pfam" id="PF06429">
    <property type="entry name" value="Flg_bbr_C"/>
    <property type="match status" value="1"/>
</dbReference>
<dbReference type="PANTHER" id="PTHR30435">
    <property type="entry name" value="FLAGELLAR PROTEIN"/>
    <property type="match status" value="1"/>
</dbReference>
<evidence type="ECO:0000256" key="1">
    <source>
        <dbReference type="ARBA" id="ARBA00004117"/>
    </source>
</evidence>
<feature type="domain" description="Flagellar hook protein FlgE/F/G-like D1" evidence="7">
    <location>
        <begin position="85"/>
        <end position="151"/>
    </location>
</feature>
<evidence type="ECO:0000256" key="4">
    <source>
        <dbReference type="RuleBase" id="RU362116"/>
    </source>
</evidence>
<comment type="similarity">
    <text evidence="2 4">Belongs to the flagella basal body rod proteins family.</text>
</comment>
<dbReference type="Pfam" id="PF00460">
    <property type="entry name" value="Flg_bb_rod"/>
    <property type="match status" value="1"/>
</dbReference>
<keyword evidence="8" id="KW-0969">Cilium</keyword>
<dbReference type="InterPro" id="IPR053967">
    <property type="entry name" value="LlgE_F_G-like_D1"/>
</dbReference>
<dbReference type="SUPFAM" id="SSF117143">
    <property type="entry name" value="Flagellar hook protein flgE"/>
    <property type="match status" value="1"/>
</dbReference>
<feature type="domain" description="Flagellar basal-body/hook protein C-terminal" evidence="6">
    <location>
        <begin position="197"/>
        <end position="239"/>
    </location>
</feature>
<dbReference type="PANTHER" id="PTHR30435:SF19">
    <property type="entry name" value="FLAGELLAR BASAL-BODY ROD PROTEIN FLGG"/>
    <property type="match status" value="1"/>
</dbReference>
<dbReference type="GO" id="GO:0030694">
    <property type="term" value="C:bacterial-type flagellum basal body, rod"/>
    <property type="evidence" value="ECO:0007669"/>
    <property type="project" value="UniProtKB-UniRule"/>
</dbReference>
<dbReference type="InterPro" id="IPR010930">
    <property type="entry name" value="Flg_bb/hook_C_dom"/>
</dbReference>
<comment type="subunit">
    <text evidence="4">The basal body constitutes a major portion of the flagellar organelle and consists of five rings (E,L,P,S, and M) mounted on a central rod. The rod consists of about 26 subunits of FlgG in the distal portion, and FlgB, FlgC and FlgF are thought to build up the proximal portion of the rod with about 6 subunits each.</text>
</comment>
<dbReference type="InterPro" id="IPR020013">
    <property type="entry name" value="Flagellar_FlgE/F/G"/>
</dbReference>
<dbReference type="GO" id="GO:0071978">
    <property type="term" value="P:bacterial-type flagellum-dependent swarming motility"/>
    <property type="evidence" value="ECO:0007669"/>
    <property type="project" value="TreeGrafter"/>
</dbReference>
<dbReference type="EMBL" id="SPVH01000006">
    <property type="protein sequence ID" value="TFW12565.1"/>
    <property type="molecule type" value="Genomic_DNA"/>
</dbReference>
<evidence type="ECO:0000313" key="9">
    <source>
        <dbReference type="Proteomes" id="UP000298216"/>
    </source>
</evidence>
<evidence type="ECO:0000256" key="2">
    <source>
        <dbReference type="ARBA" id="ARBA00009677"/>
    </source>
</evidence>
<evidence type="ECO:0000259" key="7">
    <source>
        <dbReference type="Pfam" id="PF22692"/>
    </source>
</evidence>
<dbReference type="InterPro" id="IPR001444">
    <property type="entry name" value="Flag_bb_rod_N"/>
</dbReference>
<dbReference type="RefSeq" id="WP_135195044.1">
    <property type="nucleotide sequence ID" value="NZ_SPVH01000006.1"/>
</dbReference>
<comment type="subcellular location">
    <subcellularLocation>
        <location evidence="1 4">Bacterial flagellum basal body</location>
    </subcellularLocation>
</comment>
<dbReference type="InterPro" id="IPR012836">
    <property type="entry name" value="FlgF"/>
</dbReference>
<dbReference type="OrthoDB" id="9804559at2"/>
<keyword evidence="3 4" id="KW-0975">Bacterial flagellum</keyword>
<evidence type="ECO:0000313" key="8">
    <source>
        <dbReference type="EMBL" id="TFW12565.1"/>
    </source>
</evidence>
<dbReference type="NCBIfam" id="TIGR02490">
    <property type="entry name" value="flgF"/>
    <property type="match status" value="1"/>
</dbReference>
<proteinExistence type="inferred from homology"/>
<organism evidence="8 9">
    <name type="scientific">Brevundimonas intermedia</name>
    <dbReference type="NCBI Taxonomy" id="74315"/>
    <lineage>
        <taxon>Bacteria</taxon>
        <taxon>Pseudomonadati</taxon>
        <taxon>Pseudomonadota</taxon>
        <taxon>Alphaproteobacteria</taxon>
        <taxon>Caulobacterales</taxon>
        <taxon>Caulobacteraceae</taxon>
        <taxon>Brevundimonas</taxon>
    </lineage>
</organism>
<dbReference type="AlphaFoldDB" id="A0A4Y9RXQ5"/>
<dbReference type="Pfam" id="PF22692">
    <property type="entry name" value="LlgE_F_G_D1"/>
    <property type="match status" value="1"/>
</dbReference>
<protein>
    <recommendedName>
        <fullName evidence="4">Flagellar basal-body rod protein FlgF</fullName>
    </recommendedName>
</protein>
<dbReference type="InterPro" id="IPR019776">
    <property type="entry name" value="Flagellar_basal_body_rod_CS"/>
</dbReference>
<comment type="caution">
    <text evidence="8">The sequence shown here is derived from an EMBL/GenBank/DDBJ whole genome shotgun (WGS) entry which is preliminary data.</text>
</comment>
<dbReference type="Proteomes" id="UP000298216">
    <property type="component" value="Unassembled WGS sequence"/>
</dbReference>
<gene>
    <name evidence="8" type="primary">flgF</name>
    <name evidence="8" type="ORF">EGY25_11240</name>
</gene>
<dbReference type="NCBIfam" id="TIGR03506">
    <property type="entry name" value="FlgEFG_subfam"/>
    <property type="match status" value="1"/>
</dbReference>
<accession>A0A4Y9RXQ5</accession>
<evidence type="ECO:0000256" key="3">
    <source>
        <dbReference type="ARBA" id="ARBA00023143"/>
    </source>
</evidence>
<name>A0A4Y9RXQ5_9CAUL</name>